<evidence type="ECO:0000313" key="8">
    <source>
        <dbReference type="Proteomes" id="UP000619534"/>
    </source>
</evidence>
<keyword evidence="3 4" id="KW-0560">Oxidoreductase</keyword>
<dbReference type="Gene3D" id="3.40.50.720">
    <property type="entry name" value="NAD(P)-binding Rossmann-like Domain"/>
    <property type="match status" value="1"/>
</dbReference>
<keyword evidence="4" id="KW-0566">Pantothenate biosynthesis</keyword>
<name>A0ABQ1NNW8_9BACI</name>
<sequence length="348" mass="38327">MRIAVLGAGALGTIIGSLIKQGGYNVDLIDVDQKNLDALNQNGAKLSGFLDITIPVTAKHPNELNDEYDVVFLLTKQVYTQSALKSILPFIHEKSIICTLQNGVPEERVESIVGRNRTIGGVVGFGATWLGPGNSELTTELETMKKYAFDVGELNGEITDRIKMIKSILDTVGTCEITTNIQGVKWSKLLMNVTFSGMSAALGCTFGDILNNPNAMKSLANIADETIKVAHSHHIQLAQMQGKDFESLELNDQSDIPQKLEFYHEVWGPHANLKASMLQDLEKRKPTEIDFINGYIVEKGRESNVQTPFNEVVCQLVKEAEKNKEIPDFATNMGEFKSILENDVSALK</sequence>
<dbReference type="NCBIfam" id="TIGR00745">
    <property type="entry name" value="apbA_panE"/>
    <property type="match status" value="1"/>
</dbReference>
<feature type="domain" description="Ketopantoate reductase N-terminal" evidence="5">
    <location>
        <begin position="3"/>
        <end position="140"/>
    </location>
</feature>
<gene>
    <name evidence="7" type="ORF">GCM10007216_03390</name>
</gene>
<evidence type="ECO:0000256" key="4">
    <source>
        <dbReference type="RuleBase" id="RU362068"/>
    </source>
</evidence>
<evidence type="ECO:0000256" key="2">
    <source>
        <dbReference type="ARBA" id="ARBA00022857"/>
    </source>
</evidence>
<comment type="similarity">
    <text evidence="1 4">Belongs to the ketopantoate reductase family.</text>
</comment>
<evidence type="ECO:0000256" key="3">
    <source>
        <dbReference type="ARBA" id="ARBA00023002"/>
    </source>
</evidence>
<dbReference type="PANTHER" id="PTHR21708:SF26">
    <property type="entry name" value="2-DEHYDROPANTOATE 2-REDUCTASE"/>
    <property type="match status" value="1"/>
</dbReference>
<dbReference type="SUPFAM" id="SSF48179">
    <property type="entry name" value="6-phosphogluconate dehydrogenase C-terminal domain-like"/>
    <property type="match status" value="1"/>
</dbReference>
<dbReference type="PANTHER" id="PTHR21708">
    <property type="entry name" value="PROBABLE 2-DEHYDROPANTOATE 2-REDUCTASE"/>
    <property type="match status" value="1"/>
</dbReference>
<evidence type="ECO:0000259" key="6">
    <source>
        <dbReference type="Pfam" id="PF08546"/>
    </source>
</evidence>
<comment type="catalytic activity">
    <reaction evidence="4">
        <text>(R)-pantoate + NADP(+) = 2-dehydropantoate + NADPH + H(+)</text>
        <dbReference type="Rhea" id="RHEA:16233"/>
        <dbReference type="ChEBI" id="CHEBI:11561"/>
        <dbReference type="ChEBI" id="CHEBI:15378"/>
        <dbReference type="ChEBI" id="CHEBI:15980"/>
        <dbReference type="ChEBI" id="CHEBI:57783"/>
        <dbReference type="ChEBI" id="CHEBI:58349"/>
        <dbReference type="EC" id="1.1.1.169"/>
    </reaction>
</comment>
<dbReference type="EC" id="1.1.1.169" evidence="4"/>
<dbReference type="EMBL" id="BMCJ01000001">
    <property type="protein sequence ID" value="GGC76146.1"/>
    <property type="molecule type" value="Genomic_DNA"/>
</dbReference>
<evidence type="ECO:0000313" key="7">
    <source>
        <dbReference type="EMBL" id="GGC76146.1"/>
    </source>
</evidence>
<keyword evidence="8" id="KW-1185">Reference proteome</keyword>
<dbReference type="InterPro" id="IPR008927">
    <property type="entry name" value="6-PGluconate_DH-like_C_sf"/>
</dbReference>
<dbReference type="RefSeq" id="WP_062444739.1">
    <property type="nucleotide sequence ID" value="NZ_BMCJ01000001.1"/>
</dbReference>
<dbReference type="InterPro" id="IPR003710">
    <property type="entry name" value="ApbA"/>
</dbReference>
<evidence type="ECO:0000259" key="5">
    <source>
        <dbReference type="Pfam" id="PF02558"/>
    </source>
</evidence>
<dbReference type="InterPro" id="IPR051402">
    <property type="entry name" value="KPR-Related"/>
</dbReference>
<protein>
    <recommendedName>
        <fullName evidence="4">2-dehydropantoate 2-reductase</fullName>
        <ecNumber evidence="4">1.1.1.169</ecNumber>
    </recommendedName>
    <alternativeName>
        <fullName evidence="4">Ketopantoate reductase</fullName>
    </alternativeName>
</protein>
<reference evidence="8" key="1">
    <citation type="journal article" date="2019" name="Int. J. Syst. Evol. Microbiol.">
        <title>The Global Catalogue of Microorganisms (GCM) 10K type strain sequencing project: providing services to taxonomists for standard genome sequencing and annotation.</title>
        <authorList>
            <consortium name="The Broad Institute Genomics Platform"/>
            <consortium name="The Broad Institute Genome Sequencing Center for Infectious Disease"/>
            <person name="Wu L."/>
            <person name="Ma J."/>
        </authorList>
    </citation>
    <scope>NUCLEOTIDE SEQUENCE [LARGE SCALE GENOMIC DNA]</scope>
    <source>
        <strain evidence="8">CCM 7282</strain>
    </source>
</reference>
<organism evidence="7 8">
    <name type="scientific">Thalassobacillus devorans</name>
    <dbReference type="NCBI Taxonomy" id="279813"/>
    <lineage>
        <taxon>Bacteria</taxon>
        <taxon>Bacillati</taxon>
        <taxon>Bacillota</taxon>
        <taxon>Bacilli</taxon>
        <taxon>Bacillales</taxon>
        <taxon>Bacillaceae</taxon>
        <taxon>Thalassobacillus</taxon>
    </lineage>
</organism>
<feature type="domain" description="Ketopantoate reductase C-terminal" evidence="6">
    <location>
        <begin position="180"/>
        <end position="320"/>
    </location>
</feature>
<dbReference type="InterPro" id="IPR013328">
    <property type="entry name" value="6PGD_dom2"/>
</dbReference>
<keyword evidence="2 4" id="KW-0521">NADP</keyword>
<accession>A0ABQ1NNW8</accession>
<dbReference type="Proteomes" id="UP000619534">
    <property type="component" value="Unassembled WGS sequence"/>
</dbReference>
<dbReference type="Pfam" id="PF02558">
    <property type="entry name" value="ApbA"/>
    <property type="match status" value="1"/>
</dbReference>
<dbReference type="Pfam" id="PF08546">
    <property type="entry name" value="ApbA_C"/>
    <property type="match status" value="1"/>
</dbReference>
<dbReference type="InterPro" id="IPR013332">
    <property type="entry name" value="KPR_N"/>
</dbReference>
<comment type="caution">
    <text evidence="7">The sequence shown here is derived from an EMBL/GenBank/DDBJ whole genome shotgun (WGS) entry which is preliminary data.</text>
</comment>
<dbReference type="SUPFAM" id="SSF51735">
    <property type="entry name" value="NAD(P)-binding Rossmann-fold domains"/>
    <property type="match status" value="1"/>
</dbReference>
<comment type="pathway">
    <text evidence="4">Cofactor biosynthesis; (R)-pantothenate biosynthesis; (R)-pantoate from 3-methyl-2-oxobutanoate: step 2/2.</text>
</comment>
<dbReference type="InterPro" id="IPR036291">
    <property type="entry name" value="NAD(P)-bd_dom_sf"/>
</dbReference>
<evidence type="ECO:0000256" key="1">
    <source>
        <dbReference type="ARBA" id="ARBA00007870"/>
    </source>
</evidence>
<dbReference type="InterPro" id="IPR013752">
    <property type="entry name" value="KPA_reductase"/>
</dbReference>
<comment type="function">
    <text evidence="4">Catalyzes the NADPH-dependent reduction of ketopantoate into pantoic acid.</text>
</comment>
<proteinExistence type="inferred from homology"/>
<dbReference type="Gene3D" id="1.10.1040.10">
    <property type="entry name" value="N-(1-d-carboxylethyl)-l-norvaline Dehydrogenase, domain 2"/>
    <property type="match status" value="1"/>
</dbReference>